<evidence type="ECO:0000313" key="4">
    <source>
        <dbReference type="Proteomes" id="UP000253345"/>
    </source>
</evidence>
<dbReference type="AlphaFoldDB" id="A0A368YV26"/>
<evidence type="ECO:0000256" key="1">
    <source>
        <dbReference type="ARBA" id="ARBA00007198"/>
    </source>
</evidence>
<protein>
    <submittedName>
        <fullName evidence="3">Arsenate reductase-like glutaredoxin family protein</fullName>
    </submittedName>
</protein>
<dbReference type="InterPro" id="IPR006660">
    <property type="entry name" value="Arsenate_reductase-like"/>
</dbReference>
<comment type="caution">
    <text evidence="3">The sequence shown here is derived from an EMBL/GenBank/DDBJ whole genome shotgun (WGS) entry which is preliminary data.</text>
</comment>
<dbReference type="RefSeq" id="WP_245948655.1">
    <property type="nucleotide sequence ID" value="NZ_QPJL01000010.1"/>
</dbReference>
<reference evidence="3 4" key="1">
    <citation type="submission" date="2018-07" db="EMBL/GenBank/DDBJ databases">
        <title>Genomic Encyclopedia of Type Strains, Phase III (KMG-III): the genomes of soil and plant-associated and newly described type strains.</title>
        <authorList>
            <person name="Whitman W."/>
        </authorList>
    </citation>
    <scope>NUCLEOTIDE SEQUENCE [LARGE SCALE GENOMIC DNA]</scope>
    <source>
        <strain evidence="3 4">CECT 8525</strain>
    </source>
</reference>
<dbReference type="InterPro" id="IPR036249">
    <property type="entry name" value="Thioredoxin-like_sf"/>
</dbReference>
<keyword evidence="4" id="KW-1185">Reference proteome</keyword>
<dbReference type="SUPFAM" id="SSF52833">
    <property type="entry name" value="Thioredoxin-like"/>
    <property type="match status" value="1"/>
</dbReference>
<dbReference type="PROSITE" id="PS51353">
    <property type="entry name" value="ARSC"/>
    <property type="match status" value="1"/>
</dbReference>
<organism evidence="3 4">
    <name type="scientific">Paracoccus lutimaris</name>
    <dbReference type="NCBI Taxonomy" id="1490030"/>
    <lineage>
        <taxon>Bacteria</taxon>
        <taxon>Pseudomonadati</taxon>
        <taxon>Pseudomonadota</taxon>
        <taxon>Alphaproteobacteria</taxon>
        <taxon>Rhodobacterales</taxon>
        <taxon>Paracoccaceae</taxon>
        <taxon>Paracoccus</taxon>
    </lineage>
</organism>
<gene>
    <name evidence="3" type="ORF">DFP89_11090</name>
</gene>
<dbReference type="Proteomes" id="UP000253345">
    <property type="component" value="Unassembled WGS sequence"/>
</dbReference>
<sequence>MAGQLQMYGLGHCSTCQKAQAELEAAGWQVEFRDVAKAPLSDAEWQPMIAEFGEKLVNRASLTWRAMSEAERAGTPLQMLSAKPSLMKRPAILEGEKRLLGWTANVKRALGVAA</sequence>
<comment type="similarity">
    <text evidence="1 2">Belongs to the ArsC family.</text>
</comment>
<dbReference type="Gene3D" id="3.40.30.10">
    <property type="entry name" value="Glutaredoxin"/>
    <property type="match status" value="1"/>
</dbReference>
<accession>A0A368YV26</accession>
<evidence type="ECO:0000313" key="3">
    <source>
        <dbReference type="EMBL" id="RCW83408.1"/>
    </source>
</evidence>
<name>A0A368YV26_9RHOB</name>
<dbReference type="Pfam" id="PF03960">
    <property type="entry name" value="ArsC"/>
    <property type="match status" value="1"/>
</dbReference>
<dbReference type="PANTHER" id="PTHR30041:SF8">
    <property type="entry name" value="PROTEIN YFFB"/>
    <property type="match status" value="1"/>
</dbReference>
<dbReference type="EMBL" id="QPJL01000010">
    <property type="protein sequence ID" value="RCW83408.1"/>
    <property type="molecule type" value="Genomic_DNA"/>
</dbReference>
<evidence type="ECO:0000256" key="2">
    <source>
        <dbReference type="PROSITE-ProRule" id="PRU01282"/>
    </source>
</evidence>
<dbReference type="PANTHER" id="PTHR30041">
    <property type="entry name" value="ARSENATE REDUCTASE"/>
    <property type="match status" value="1"/>
</dbReference>
<proteinExistence type="inferred from homology"/>